<sequence>MQAATRARKQKMRKAKANTILNVLKVRDVMEKDERFQIVVRNVKRDNELERTFTAKKKSDAIMLDPTHPAINMPNFITIDGRSSCLYIIADRCTQKVVFVAKVFLFKDMTVEERQNFQEIFSYFARDKTMRNKQVLKNKAQRCGQMNAVGWRAGFQRGVHFDVYARKKSIPLGIWTAHSDHLNVIHEKIARLFYAISPSLFEKQQQELEDFGTPAAGHSFGENNLQWKFCSNMTYTCGGFSNTPHWDRDASGRTFGAFAPTDKEGNLLSAAEGHIGTTGYDFVNLPYKTKVRMAGIDGILLLVWGGPTDGHCTTTGFLPEGLDRMGFSCQISKSLVSRVDCYGRQYQEGYDRVEIREEENSVLGTDEEEDFFVHEQDAVNYLSDTSTLSMSSGPCNQCACPEFFPRINNLNICADDSCKHPRRIHAYAQAPEIEPTLFSSTKNSERHENRKYQRQDDGSDESTDCEIVSTSTVPRKSVPVGYEKGSLVPPNNLEEIRNENQKGRARLPQSDSSRAGRKLVNDEGYDAATRRQKSQSQAGSQVVPIRVAVRVYTTEQSQSSVYLPSEQEFIWNTMDPVENYQVWLMGVLNRHDAWRERNRKLKAYDDRVLDDEGYTRRIHISSMIRPTSATTDAKFVPSIISGLLPRPSTTVGKVYTMLKQHAFERIPLEERNKKGKTEKDIVLTVMVPVYNKELHEQEEYLKSTPAPGWDMNNYPNTPKKGKTVRGAQQTQQQQRGSSIFPMQMGGTAKRIKTEPGLEENSVKVRMGLGSILDSSDRVEPAGEKIQAASKGGFTPIPTANAKTAATRSHTATFPHPFRLPRSEIQYGSGTIKHEFTQAAHTPFLFTAGTEE</sequence>
<dbReference type="AlphaFoldDB" id="A0A3N4IKP5"/>
<evidence type="ECO:0000259" key="2">
    <source>
        <dbReference type="Pfam" id="PF20515"/>
    </source>
</evidence>
<dbReference type="OrthoDB" id="3132747at2759"/>
<feature type="domain" description="Tet-like 2OG-Fe(II) oxygenase" evidence="2">
    <location>
        <begin position="112"/>
        <end position="315"/>
    </location>
</feature>
<accession>A0A3N4IKP5</accession>
<evidence type="ECO:0000313" key="3">
    <source>
        <dbReference type="EMBL" id="RPA85268.1"/>
    </source>
</evidence>
<evidence type="ECO:0000256" key="1">
    <source>
        <dbReference type="SAM" id="MobiDB-lite"/>
    </source>
</evidence>
<gene>
    <name evidence="3" type="ORF">BJ508DRAFT_322712</name>
</gene>
<organism evidence="3 4">
    <name type="scientific">Ascobolus immersus RN42</name>
    <dbReference type="NCBI Taxonomy" id="1160509"/>
    <lineage>
        <taxon>Eukaryota</taxon>
        <taxon>Fungi</taxon>
        <taxon>Dikarya</taxon>
        <taxon>Ascomycota</taxon>
        <taxon>Pezizomycotina</taxon>
        <taxon>Pezizomycetes</taxon>
        <taxon>Pezizales</taxon>
        <taxon>Ascobolaceae</taxon>
        <taxon>Ascobolus</taxon>
    </lineage>
</organism>
<protein>
    <recommendedName>
        <fullName evidence="2">Tet-like 2OG-Fe(II) oxygenase domain-containing protein</fullName>
    </recommendedName>
</protein>
<feature type="compositionally biased region" description="Basic and acidic residues" evidence="1">
    <location>
        <begin position="443"/>
        <end position="457"/>
    </location>
</feature>
<dbReference type="Proteomes" id="UP000275078">
    <property type="component" value="Unassembled WGS sequence"/>
</dbReference>
<evidence type="ECO:0000313" key="4">
    <source>
        <dbReference type="Proteomes" id="UP000275078"/>
    </source>
</evidence>
<dbReference type="InterPro" id="IPR046798">
    <property type="entry name" value="2OG-FeII_Oxy_6"/>
</dbReference>
<reference evidence="3 4" key="1">
    <citation type="journal article" date="2018" name="Nat. Ecol. Evol.">
        <title>Pezizomycetes genomes reveal the molecular basis of ectomycorrhizal truffle lifestyle.</title>
        <authorList>
            <person name="Murat C."/>
            <person name="Payen T."/>
            <person name="Noel B."/>
            <person name="Kuo A."/>
            <person name="Morin E."/>
            <person name="Chen J."/>
            <person name="Kohler A."/>
            <person name="Krizsan K."/>
            <person name="Balestrini R."/>
            <person name="Da Silva C."/>
            <person name="Montanini B."/>
            <person name="Hainaut M."/>
            <person name="Levati E."/>
            <person name="Barry K.W."/>
            <person name="Belfiori B."/>
            <person name="Cichocki N."/>
            <person name="Clum A."/>
            <person name="Dockter R.B."/>
            <person name="Fauchery L."/>
            <person name="Guy J."/>
            <person name="Iotti M."/>
            <person name="Le Tacon F."/>
            <person name="Lindquist E.A."/>
            <person name="Lipzen A."/>
            <person name="Malagnac F."/>
            <person name="Mello A."/>
            <person name="Molinier V."/>
            <person name="Miyauchi S."/>
            <person name="Poulain J."/>
            <person name="Riccioni C."/>
            <person name="Rubini A."/>
            <person name="Sitrit Y."/>
            <person name="Splivallo R."/>
            <person name="Traeger S."/>
            <person name="Wang M."/>
            <person name="Zifcakova L."/>
            <person name="Wipf D."/>
            <person name="Zambonelli A."/>
            <person name="Paolocci F."/>
            <person name="Nowrousian M."/>
            <person name="Ottonello S."/>
            <person name="Baldrian P."/>
            <person name="Spatafora J.W."/>
            <person name="Henrissat B."/>
            <person name="Nagy L.G."/>
            <person name="Aury J.M."/>
            <person name="Wincker P."/>
            <person name="Grigoriev I.V."/>
            <person name="Bonfante P."/>
            <person name="Martin F.M."/>
        </authorList>
    </citation>
    <scope>NUCLEOTIDE SEQUENCE [LARGE SCALE GENOMIC DNA]</scope>
    <source>
        <strain evidence="3 4">RN42</strain>
    </source>
</reference>
<feature type="region of interest" description="Disordered" evidence="1">
    <location>
        <begin position="435"/>
        <end position="519"/>
    </location>
</feature>
<name>A0A3N4IKP5_ASCIM</name>
<dbReference type="EMBL" id="ML119654">
    <property type="protein sequence ID" value="RPA85268.1"/>
    <property type="molecule type" value="Genomic_DNA"/>
</dbReference>
<proteinExistence type="predicted"/>
<dbReference type="Pfam" id="PF20515">
    <property type="entry name" value="2OG-FeII_Oxy_6"/>
    <property type="match status" value="1"/>
</dbReference>
<keyword evidence="4" id="KW-1185">Reference proteome</keyword>